<dbReference type="Gene3D" id="3.80.10.10">
    <property type="entry name" value="Ribonuclease Inhibitor"/>
    <property type="match status" value="1"/>
</dbReference>
<dbReference type="SUPFAM" id="SSF52047">
    <property type="entry name" value="RNI-like"/>
    <property type="match status" value="1"/>
</dbReference>
<evidence type="ECO:0007829" key="4">
    <source>
        <dbReference type="PeptideAtlas" id="A0A8V1ADD7"/>
    </source>
</evidence>
<name>A0A8V1ADD7_CHICK</name>
<accession>A0A8V1ADD7</accession>
<dbReference type="InterPro" id="IPR001611">
    <property type="entry name" value="Leu-rich_rpt"/>
</dbReference>
<dbReference type="AlphaFoldDB" id="A0A8V1ADD7"/>
<reference evidence="2" key="3">
    <citation type="submission" date="2025-09" db="UniProtKB">
        <authorList>
            <consortium name="Ensembl"/>
        </authorList>
    </citation>
    <scope>IDENTIFICATION</scope>
    <source>
        <strain evidence="2">broiler</strain>
    </source>
</reference>
<reference evidence="2" key="2">
    <citation type="submission" date="2025-08" db="UniProtKB">
        <authorList>
            <consortium name="Ensembl"/>
        </authorList>
    </citation>
    <scope>IDENTIFICATION</scope>
    <source>
        <strain evidence="2">broiler</strain>
    </source>
</reference>
<evidence type="ECO:0000256" key="1">
    <source>
        <dbReference type="SAM" id="MobiDB-lite"/>
    </source>
</evidence>
<dbReference type="SMART" id="SM00368">
    <property type="entry name" value="LRR_RI"/>
    <property type="match status" value="5"/>
</dbReference>
<keyword evidence="4" id="KW-1267">Proteomics identification</keyword>
<protein>
    <submittedName>
        <fullName evidence="2">Leucine rich repeat containing 71</fullName>
    </submittedName>
</protein>
<dbReference type="InterPro" id="IPR032675">
    <property type="entry name" value="LRR_dom_sf"/>
</dbReference>
<reference evidence="2" key="1">
    <citation type="submission" date="2020-11" db="EMBL/GenBank/DDBJ databases">
        <title>Gallus gallus (Chicken) genome, bGalGal1, GRCg7b, maternal haplotype autosomes + Z &amp; W.</title>
        <authorList>
            <person name="Warren W."/>
            <person name="Formenti G."/>
            <person name="Fedrigo O."/>
            <person name="Haase B."/>
            <person name="Mountcastle J."/>
            <person name="Balacco J."/>
            <person name="Tracey A."/>
            <person name="Schneider V."/>
            <person name="Okimoto R."/>
            <person name="Cheng H."/>
            <person name="Hawken R."/>
            <person name="Howe K."/>
            <person name="Jarvis E.D."/>
        </authorList>
    </citation>
    <scope>NUCLEOTIDE SEQUENCE [LARGE SCALE GENOMIC DNA]</scope>
    <source>
        <strain evidence="2">Broiler</strain>
    </source>
</reference>
<keyword evidence="3" id="KW-1185">Reference proteome</keyword>
<dbReference type="Proteomes" id="UP000000539">
    <property type="component" value="Chromosome 25"/>
</dbReference>
<dbReference type="PANTHER" id="PTHR46984:SF1">
    <property type="entry name" value="LEUCINE-RICH REPEAT-CONTAINING PROTEIN 71"/>
    <property type="match status" value="1"/>
</dbReference>
<dbReference type="GeneTree" id="ENSGT00440000034367"/>
<dbReference type="PANTHER" id="PTHR46984">
    <property type="entry name" value="LEUCINE-RICH REPEAT-CONTAINING PROTEIN 71"/>
    <property type="match status" value="1"/>
</dbReference>
<gene>
    <name evidence="2" type="primary">LRRC71</name>
</gene>
<dbReference type="InterPro" id="IPR053040">
    <property type="entry name" value="LRR-containing_protein_71"/>
</dbReference>
<evidence type="ECO:0000313" key="2">
    <source>
        <dbReference type="Ensembl" id="ENSGALP00010041223.1"/>
    </source>
</evidence>
<proteinExistence type="evidence at protein level"/>
<sequence length="462" mass="49267">MEKELRAEQAAGKAWIGEMGGGGAEGIPPHSPPSFSEQYQCCGLLQQDLTELCARAGIISIPRVTVRPFPGRFGSSATASPAAEGAEPHRLGEHCIQVELQNDDPRSVCGVFLRGGETEMLGVLSKCLPALGNLKTLNLWSTGLTDCMLPALGTMVASCSQSLTLEGNPLPENSFHVLMGASSTLSHLSLRNNCIDDTAAQLLGQGLSTMSSSNHSLLSLVLSFNCISDVGAGHIAEGLRWNRSLLSLSLAHNRIGDIGAQKLAEVLQPFKLRHEEVVERRRLLMEAQGQPRAAAPSGGYAPSLRGSDAAVRLSPAKQSKSTTKKKVRRWAANKGSLGSPAFVGVRGWAVLDERHSGTLMGGHLLLWPPHPQDPSHCAQALHPAEPTHPLLEPGLHRDGHVILPGNRVLLNLNLAHNRITERGLGALLAAVEGQQQQEGAGGQQGLRRLSLHPWGHRCALWG</sequence>
<dbReference type="Pfam" id="PF13516">
    <property type="entry name" value="LRR_6"/>
    <property type="match status" value="4"/>
</dbReference>
<feature type="region of interest" description="Disordered" evidence="1">
    <location>
        <begin position="288"/>
        <end position="328"/>
    </location>
</feature>
<organism evidence="2 3">
    <name type="scientific">Gallus gallus</name>
    <name type="common">Chicken</name>
    <dbReference type="NCBI Taxonomy" id="9031"/>
    <lineage>
        <taxon>Eukaryota</taxon>
        <taxon>Metazoa</taxon>
        <taxon>Chordata</taxon>
        <taxon>Craniata</taxon>
        <taxon>Vertebrata</taxon>
        <taxon>Euteleostomi</taxon>
        <taxon>Archelosauria</taxon>
        <taxon>Archosauria</taxon>
        <taxon>Dinosauria</taxon>
        <taxon>Saurischia</taxon>
        <taxon>Theropoda</taxon>
        <taxon>Coelurosauria</taxon>
        <taxon>Aves</taxon>
        <taxon>Neognathae</taxon>
        <taxon>Galloanserae</taxon>
        <taxon>Galliformes</taxon>
        <taxon>Phasianidae</taxon>
        <taxon>Phasianinae</taxon>
        <taxon>Gallus</taxon>
    </lineage>
</organism>
<dbReference type="Ensembl" id="ENSGALT00010067407.1">
    <property type="protein sequence ID" value="ENSGALP00010041223.1"/>
    <property type="gene ID" value="ENSGALG00010027813.1"/>
</dbReference>
<dbReference type="OrthoDB" id="120976at2759"/>
<evidence type="ECO:0000313" key="3">
    <source>
        <dbReference type="Proteomes" id="UP000000539"/>
    </source>
</evidence>